<dbReference type="InterPro" id="IPR036291">
    <property type="entry name" value="NAD(P)-bd_dom_sf"/>
</dbReference>
<dbReference type="InterPro" id="IPR020843">
    <property type="entry name" value="ER"/>
</dbReference>
<evidence type="ECO:0000259" key="3">
    <source>
        <dbReference type="SMART" id="SM00829"/>
    </source>
</evidence>
<dbReference type="Pfam" id="PF00107">
    <property type="entry name" value="ADH_zinc_N"/>
    <property type="match status" value="1"/>
</dbReference>
<dbReference type="Pfam" id="PF08240">
    <property type="entry name" value="ADH_N"/>
    <property type="match status" value="1"/>
</dbReference>
<dbReference type="Proteomes" id="UP000199288">
    <property type="component" value="Unassembled WGS sequence"/>
</dbReference>
<evidence type="ECO:0000256" key="2">
    <source>
        <dbReference type="ARBA" id="ARBA00023002"/>
    </source>
</evidence>
<dbReference type="Gene3D" id="3.90.180.10">
    <property type="entry name" value="Medium-chain alcohol dehydrogenases, catalytic domain"/>
    <property type="match status" value="1"/>
</dbReference>
<dbReference type="OrthoDB" id="9792162at2"/>
<evidence type="ECO:0000256" key="1">
    <source>
        <dbReference type="ARBA" id="ARBA00022857"/>
    </source>
</evidence>
<evidence type="ECO:0000313" key="5">
    <source>
        <dbReference type="Proteomes" id="UP000199288"/>
    </source>
</evidence>
<dbReference type="RefSeq" id="WP_092563701.1">
    <property type="nucleotide sequence ID" value="NZ_FNQV01000006.1"/>
</dbReference>
<dbReference type="InterPro" id="IPR014189">
    <property type="entry name" value="Quinone_OxRdtase_PIG3"/>
</dbReference>
<protein>
    <submittedName>
        <fullName evidence="4">Putative NAD(P)H quinone oxidoreductase, PIG3 family</fullName>
    </submittedName>
</protein>
<dbReference type="GO" id="GO:0070402">
    <property type="term" value="F:NADPH binding"/>
    <property type="evidence" value="ECO:0007669"/>
    <property type="project" value="TreeGrafter"/>
</dbReference>
<dbReference type="AlphaFoldDB" id="A0A1H3ZQN0"/>
<keyword evidence="1" id="KW-0521">NADP</keyword>
<sequence length="314" mass="32283">MRAIDPSTFAISDLPTPKPKDGEVLIRVHAAGVNRADLLQRAGHYPPPPGASEIPGLEVAGTVVAAPHTAQGVSVGDEVIALLAGGGYAEFVCAPAVQCLPLPSGLSPVEGAGLPEALATSWLNLVDLADIAEGDTVVIHGGSGGVGSVAIQLAARRGARVLTTVGSAEKAARCRALGAEVAVDYHDEDATEQLRQSAGEDGVAIILDILGAGALDSNIDLLARDGRLIMIGLQQGRTGSINLGSVLTERLQIIGSTLRALPVARKGEIVAAMRHAARLIAPQIHASLPLEEVDRAHQLMDDPATFGKIILTLD</sequence>
<dbReference type="InterPro" id="IPR013149">
    <property type="entry name" value="ADH-like_C"/>
</dbReference>
<dbReference type="CDD" id="cd05276">
    <property type="entry name" value="p53_inducible_oxidoreductase"/>
    <property type="match status" value="1"/>
</dbReference>
<keyword evidence="5" id="KW-1185">Reference proteome</keyword>
<dbReference type="SMART" id="SM00829">
    <property type="entry name" value="PKS_ER"/>
    <property type="match status" value="1"/>
</dbReference>
<keyword evidence="2" id="KW-0560">Oxidoreductase</keyword>
<dbReference type="PANTHER" id="PTHR48106">
    <property type="entry name" value="QUINONE OXIDOREDUCTASE PIG3-RELATED"/>
    <property type="match status" value="1"/>
</dbReference>
<dbReference type="GO" id="GO:0016651">
    <property type="term" value="F:oxidoreductase activity, acting on NAD(P)H"/>
    <property type="evidence" value="ECO:0007669"/>
    <property type="project" value="TreeGrafter"/>
</dbReference>
<dbReference type="Gene3D" id="3.40.50.720">
    <property type="entry name" value="NAD(P)-binding Rossmann-like Domain"/>
    <property type="match status" value="1"/>
</dbReference>
<dbReference type="PANTHER" id="PTHR48106:SF8">
    <property type="entry name" value="OS02G0805600 PROTEIN"/>
    <property type="match status" value="1"/>
</dbReference>
<feature type="domain" description="Enoyl reductase (ER)" evidence="3">
    <location>
        <begin position="4"/>
        <end position="311"/>
    </location>
</feature>
<organism evidence="4 5">
    <name type="scientific">Bowdeniella nasicola</name>
    <dbReference type="NCBI Taxonomy" id="208480"/>
    <lineage>
        <taxon>Bacteria</taxon>
        <taxon>Bacillati</taxon>
        <taxon>Actinomycetota</taxon>
        <taxon>Actinomycetes</taxon>
        <taxon>Actinomycetales</taxon>
        <taxon>Actinomycetaceae</taxon>
        <taxon>Bowdeniella</taxon>
    </lineage>
</organism>
<dbReference type="SUPFAM" id="SSF50129">
    <property type="entry name" value="GroES-like"/>
    <property type="match status" value="1"/>
</dbReference>
<reference evidence="5" key="1">
    <citation type="submission" date="2016-10" db="EMBL/GenBank/DDBJ databases">
        <authorList>
            <person name="Varghese N."/>
            <person name="Submissions S."/>
        </authorList>
    </citation>
    <scope>NUCLEOTIDE SEQUENCE [LARGE SCALE GENOMIC DNA]</scope>
    <source>
        <strain evidence="5">KPR-1</strain>
    </source>
</reference>
<name>A0A1H3ZQN0_9ACTO</name>
<evidence type="ECO:0000313" key="4">
    <source>
        <dbReference type="EMBL" id="SEA25915.1"/>
    </source>
</evidence>
<accession>A0A1H3ZQN0</accession>
<proteinExistence type="predicted"/>
<dbReference type="InterPro" id="IPR011032">
    <property type="entry name" value="GroES-like_sf"/>
</dbReference>
<dbReference type="InterPro" id="IPR013154">
    <property type="entry name" value="ADH-like_N"/>
</dbReference>
<dbReference type="EMBL" id="FNQV01000006">
    <property type="protein sequence ID" value="SEA25915.1"/>
    <property type="molecule type" value="Genomic_DNA"/>
</dbReference>
<dbReference type="NCBIfam" id="TIGR02824">
    <property type="entry name" value="quinone_pig3"/>
    <property type="match status" value="1"/>
</dbReference>
<dbReference type="SUPFAM" id="SSF51735">
    <property type="entry name" value="NAD(P)-binding Rossmann-fold domains"/>
    <property type="match status" value="1"/>
</dbReference>
<gene>
    <name evidence="4" type="ORF">SAMN02910418_01247</name>
</gene>